<evidence type="ECO:0000256" key="3">
    <source>
        <dbReference type="ARBA" id="ARBA00022475"/>
    </source>
</evidence>
<feature type="transmembrane region" description="Helical" evidence="7">
    <location>
        <begin position="154"/>
        <end position="172"/>
    </location>
</feature>
<feature type="transmembrane region" description="Helical" evidence="7">
    <location>
        <begin position="270"/>
        <end position="288"/>
    </location>
</feature>
<feature type="transmembrane region" description="Helical" evidence="7">
    <location>
        <begin position="83"/>
        <end position="104"/>
    </location>
</feature>
<protein>
    <recommendedName>
        <fullName evidence="8">Acyltransferase 3 domain-containing protein</fullName>
    </recommendedName>
</protein>
<evidence type="ECO:0000259" key="8">
    <source>
        <dbReference type="Pfam" id="PF01757"/>
    </source>
</evidence>
<keyword evidence="3" id="KW-1003">Cell membrane</keyword>
<feature type="domain" description="Acyltransferase 3" evidence="8">
    <location>
        <begin position="11"/>
        <end position="320"/>
    </location>
</feature>
<evidence type="ECO:0000256" key="2">
    <source>
        <dbReference type="ARBA" id="ARBA00007400"/>
    </source>
</evidence>
<dbReference type="GO" id="GO:0005886">
    <property type="term" value="C:plasma membrane"/>
    <property type="evidence" value="ECO:0007669"/>
    <property type="project" value="UniProtKB-SubCell"/>
</dbReference>
<comment type="similarity">
    <text evidence="2">Belongs to the acyltransferase 3 family.</text>
</comment>
<feature type="transmembrane region" description="Helical" evidence="7">
    <location>
        <begin position="214"/>
        <end position="231"/>
    </location>
</feature>
<comment type="subcellular location">
    <subcellularLocation>
        <location evidence="1">Cell membrane</location>
        <topology evidence="1">Multi-pass membrane protein</topology>
    </subcellularLocation>
</comment>
<feature type="transmembrane region" description="Helical" evidence="7">
    <location>
        <begin position="308"/>
        <end position="329"/>
    </location>
</feature>
<keyword evidence="4 7" id="KW-0812">Transmembrane</keyword>
<evidence type="ECO:0000256" key="7">
    <source>
        <dbReference type="SAM" id="Phobius"/>
    </source>
</evidence>
<evidence type="ECO:0000256" key="4">
    <source>
        <dbReference type="ARBA" id="ARBA00022692"/>
    </source>
</evidence>
<dbReference type="InterPro" id="IPR002656">
    <property type="entry name" value="Acyl_transf_3_dom"/>
</dbReference>
<feature type="transmembrane region" description="Helical" evidence="7">
    <location>
        <begin position="184"/>
        <end position="202"/>
    </location>
</feature>
<organism evidence="9">
    <name type="scientific">uncultured Alphaproteobacteria bacterium</name>
    <dbReference type="NCBI Taxonomy" id="91750"/>
    <lineage>
        <taxon>Bacteria</taxon>
        <taxon>Pseudomonadati</taxon>
        <taxon>Pseudomonadota</taxon>
        <taxon>Alphaproteobacteria</taxon>
        <taxon>environmental samples</taxon>
    </lineage>
</organism>
<dbReference type="EMBL" id="FLUO01000001">
    <property type="protein sequence ID" value="SBV99000.1"/>
    <property type="molecule type" value="Genomic_DNA"/>
</dbReference>
<dbReference type="Pfam" id="PF01757">
    <property type="entry name" value="Acyl_transf_3"/>
    <property type="match status" value="1"/>
</dbReference>
<dbReference type="AlphaFoldDB" id="A0A212JHW6"/>
<name>A0A212JHW6_9PROT</name>
<dbReference type="PANTHER" id="PTHR40074:SF2">
    <property type="entry name" value="O-ACETYLTRANSFERASE WECH"/>
    <property type="match status" value="1"/>
</dbReference>
<dbReference type="GO" id="GO:0009246">
    <property type="term" value="P:enterobacterial common antigen biosynthetic process"/>
    <property type="evidence" value="ECO:0007669"/>
    <property type="project" value="TreeGrafter"/>
</dbReference>
<evidence type="ECO:0000256" key="1">
    <source>
        <dbReference type="ARBA" id="ARBA00004651"/>
    </source>
</evidence>
<keyword evidence="6 7" id="KW-0472">Membrane</keyword>
<proteinExistence type="inferred from homology"/>
<dbReference type="GO" id="GO:0016413">
    <property type="term" value="F:O-acetyltransferase activity"/>
    <property type="evidence" value="ECO:0007669"/>
    <property type="project" value="TreeGrafter"/>
</dbReference>
<sequence>MRNPNRASLAPDQAKALAILLVVFGHVLRGLERGGLVAFDGVWRTVDWAIYLFHMPLFFYLSGLFFAQTVAKAGYLGMLRRNLVVLVGPLVVWSYIQVGMQYVFSGSSNLKVGLDDVISAPFPPAQQFWFLGVLFVAMAVAGLLPALGASRRAAAAACVAALAARVGLDGWIKTAFESGPYWFLVGQFLWHFPFLLLGMACGNAAMDRAGAHPLAFLVAFAVVMAAALPVAPETPPLFAGVTVALVLLFYKVFMEAAAREAPTPGPVGRALAFVGANSMIIFLSHVIFGAGMRALLVRLGVFDVGPHLVFGTAAGMILPLFLVPVGLAMQRRAALFTRIALPVRAGRSVA</sequence>
<feature type="transmembrane region" description="Helical" evidence="7">
    <location>
        <begin position="237"/>
        <end position="258"/>
    </location>
</feature>
<reference evidence="9" key="1">
    <citation type="submission" date="2016-04" db="EMBL/GenBank/DDBJ databases">
        <authorList>
            <person name="Evans L.H."/>
            <person name="Alamgir A."/>
            <person name="Owens N."/>
            <person name="Weber N.D."/>
            <person name="Virtaneva K."/>
            <person name="Barbian K."/>
            <person name="Babar A."/>
            <person name="Rosenke K."/>
        </authorList>
    </citation>
    <scope>NUCLEOTIDE SEQUENCE</scope>
    <source>
        <strain evidence="9">86</strain>
    </source>
</reference>
<evidence type="ECO:0000256" key="5">
    <source>
        <dbReference type="ARBA" id="ARBA00022989"/>
    </source>
</evidence>
<accession>A0A212JHW6</accession>
<keyword evidence="5 7" id="KW-1133">Transmembrane helix</keyword>
<dbReference type="PANTHER" id="PTHR40074">
    <property type="entry name" value="O-ACETYLTRANSFERASE WECH"/>
    <property type="match status" value="1"/>
</dbReference>
<feature type="transmembrane region" description="Helical" evidence="7">
    <location>
        <begin position="48"/>
        <end position="71"/>
    </location>
</feature>
<feature type="transmembrane region" description="Helical" evidence="7">
    <location>
        <begin position="128"/>
        <end position="147"/>
    </location>
</feature>
<evidence type="ECO:0000256" key="6">
    <source>
        <dbReference type="ARBA" id="ARBA00023136"/>
    </source>
</evidence>
<evidence type="ECO:0000313" key="9">
    <source>
        <dbReference type="EMBL" id="SBV99000.1"/>
    </source>
</evidence>
<gene>
    <name evidence="9" type="ORF">KL86APRO_11088</name>
</gene>